<dbReference type="Proteomes" id="UP000032522">
    <property type="component" value="Unassembled WGS sequence"/>
</dbReference>
<keyword evidence="6 19" id="KW-0812">Transmembrane</keyword>
<dbReference type="GO" id="GO:0016301">
    <property type="term" value="F:kinase activity"/>
    <property type="evidence" value="ECO:0007669"/>
    <property type="project" value="UniProtKB-KW"/>
</dbReference>
<evidence type="ECO:0000256" key="5">
    <source>
        <dbReference type="ARBA" id="ARBA00022679"/>
    </source>
</evidence>
<dbReference type="CDD" id="cd14265">
    <property type="entry name" value="UDPK_IM_like"/>
    <property type="match status" value="1"/>
</dbReference>
<feature type="binding site" evidence="17">
    <location>
        <position position="24"/>
    </location>
    <ligand>
        <name>ATP</name>
        <dbReference type="ChEBI" id="CHEBI:30616"/>
    </ligand>
</feature>
<dbReference type="Gene3D" id="1.10.287.3610">
    <property type="match status" value="1"/>
</dbReference>
<evidence type="ECO:0000256" key="9">
    <source>
        <dbReference type="ARBA" id="ARBA00022840"/>
    </source>
</evidence>
<dbReference type="OrthoDB" id="9789934at2"/>
<proteinExistence type="inferred from homology"/>
<keyword evidence="8 20" id="KW-0418">Kinase</keyword>
<feature type="binding site" evidence="16">
    <location>
        <position position="65"/>
    </location>
    <ligand>
        <name>substrate</name>
    </ligand>
</feature>
<dbReference type="RefSeq" id="WP_044730799.1">
    <property type="nucleotide sequence ID" value="NZ_JYBP01000003.1"/>
</dbReference>
<keyword evidence="18" id="KW-0479">Metal-binding</keyword>
<feature type="transmembrane region" description="Helical" evidence="19">
    <location>
        <begin position="92"/>
        <end position="113"/>
    </location>
</feature>
<dbReference type="PROSITE" id="PS01069">
    <property type="entry name" value="DAGK_PROKAR"/>
    <property type="match status" value="1"/>
</dbReference>
<comment type="subcellular location">
    <subcellularLocation>
        <location evidence="1">Cell membrane</location>
        <topology evidence="1">Multi-pass membrane protein</topology>
    </subcellularLocation>
</comment>
<dbReference type="GO" id="GO:0005524">
    <property type="term" value="F:ATP binding"/>
    <property type="evidence" value="ECO:0007669"/>
    <property type="project" value="UniProtKB-KW"/>
</dbReference>
<evidence type="ECO:0000256" key="2">
    <source>
        <dbReference type="ARBA" id="ARBA00005967"/>
    </source>
</evidence>
<comment type="cofactor">
    <cofactor evidence="18">
        <name>Mg(2+)</name>
        <dbReference type="ChEBI" id="CHEBI:18420"/>
    </cofactor>
    <text evidence="18">Mn(2+), Zn(2+), Cd(2+) and Co(2+) support activity to lesser extents.</text>
</comment>
<keyword evidence="9 17" id="KW-0067">ATP-binding</keyword>
<keyword evidence="18" id="KW-0460">Magnesium</keyword>
<feature type="binding site" evidence="18">
    <location>
        <position position="24"/>
    </location>
    <ligand>
        <name>a divalent metal cation</name>
        <dbReference type="ChEBI" id="CHEBI:60240"/>
    </ligand>
</feature>
<comment type="caution">
    <text evidence="20">The sequence shown here is derived from an EMBL/GenBank/DDBJ whole genome shotgun (WGS) entry which is preliminary data.</text>
</comment>
<reference evidence="20 21" key="1">
    <citation type="submission" date="2015-01" db="EMBL/GenBank/DDBJ databases">
        <authorList>
            <person name="Filippidou S."/>
            <person name="Jeanneret N."/>
            <person name="Russel-Delif L."/>
            <person name="Junier T."/>
            <person name="Wunderlin T."/>
            <person name="Molina V."/>
            <person name="Johnson S.L."/>
            <person name="Davenport K.W."/>
            <person name="Chain P.S."/>
            <person name="Dorador C."/>
            <person name="Junier P."/>
        </authorList>
    </citation>
    <scope>NUCLEOTIDE SEQUENCE [LARGE SCALE GENOMIC DNA]</scope>
    <source>
        <strain evidence="20 21">Et7/4</strain>
    </source>
</reference>
<dbReference type="GO" id="GO:0005886">
    <property type="term" value="C:plasma membrane"/>
    <property type="evidence" value="ECO:0007669"/>
    <property type="project" value="UniProtKB-SubCell"/>
</dbReference>
<sequence>MRGKRERDRFAWAWAGMKAAVKEEAHLRFHLSAAVVAFAAGWVVGLSRWEWIVLLMAVGTVIVLELVNTAIERAVDLATGEFHPLAKAAKDIAAAAVLAAAGFAVVIGLLLFWPHLR</sequence>
<evidence type="ECO:0000256" key="18">
    <source>
        <dbReference type="PIRSR" id="PIRSR600829-4"/>
    </source>
</evidence>
<evidence type="ECO:0000256" key="8">
    <source>
        <dbReference type="ARBA" id="ARBA00022777"/>
    </source>
</evidence>
<evidence type="ECO:0000256" key="6">
    <source>
        <dbReference type="ARBA" id="ARBA00022692"/>
    </source>
</evidence>
<evidence type="ECO:0000256" key="1">
    <source>
        <dbReference type="ARBA" id="ARBA00004651"/>
    </source>
</evidence>
<feature type="active site" description="Proton acceptor" evidence="15">
    <location>
        <position position="65"/>
    </location>
</feature>
<organism evidence="20 21">
    <name type="scientific">Geobacillus kaustophilus</name>
    <dbReference type="NCBI Taxonomy" id="1462"/>
    <lineage>
        <taxon>Bacteria</taxon>
        <taxon>Bacillati</taxon>
        <taxon>Bacillota</taxon>
        <taxon>Bacilli</taxon>
        <taxon>Bacillales</taxon>
        <taxon>Anoxybacillaceae</taxon>
        <taxon>Geobacillus</taxon>
        <taxon>Geobacillus thermoleovorans group</taxon>
    </lineage>
</organism>
<evidence type="ECO:0000256" key="19">
    <source>
        <dbReference type="SAM" id="Phobius"/>
    </source>
</evidence>
<feature type="binding site" evidence="17">
    <location>
        <begin position="81"/>
        <end position="83"/>
    </location>
    <ligand>
        <name>ATP</name>
        <dbReference type="ChEBI" id="CHEBI:30616"/>
    </ligand>
</feature>
<evidence type="ECO:0000256" key="11">
    <source>
        <dbReference type="ARBA" id="ARBA00023098"/>
    </source>
</evidence>
<evidence type="ECO:0000313" key="21">
    <source>
        <dbReference type="Proteomes" id="UP000032522"/>
    </source>
</evidence>
<keyword evidence="12 19" id="KW-0472">Membrane</keyword>
<accession>A0A0D8BXR1</accession>
<evidence type="ECO:0000256" key="17">
    <source>
        <dbReference type="PIRSR" id="PIRSR600829-3"/>
    </source>
</evidence>
<evidence type="ECO:0000256" key="14">
    <source>
        <dbReference type="ARBA" id="ARBA00023264"/>
    </source>
</evidence>
<evidence type="ECO:0000256" key="10">
    <source>
        <dbReference type="ARBA" id="ARBA00022989"/>
    </source>
</evidence>
<dbReference type="InterPro" id="IPR000829">
    <property type="entry name" value="DAGK"/>
</dbReference>
<dbReference type="AlphaFoldDB" id="A0A0D8BXR1"/>
<feature type="transmembrane region" description="Helical" evidence="19">
    <location>
        <begin position="51"/>
        <end position="71"/>
    </location>
</feature>
<dbReference type="InterPro" id="IPR036945">
    <property type="entry name" value="DAGK_sf"/>
</dbReference>
<evidence type="ECO:0000256" key="15">
    <source>
        <dbReference type="PIRSR" id="PIRSR600829-1"/>
    </source>
</evidence>
<keyword evidence="10 19" id="KW-1133">Transmembrane helix</keyword>
<gene>
    <name evidence="20" type="ORF">LG52_508</name>
</gene>
<dbReference type="InterPro" id="IPR033717">
    <property type="entry name" value="UDPK"/>
</dbReference>
<feature type="transmembrane region" description="Helical" evidence="19">
    <location>
        <begin position="27"/>
        <end position="45"/>
    </location>
</feature>
<keyword evidence="14" id="KW-1208">Phospholipid metabolism</keyword>
<keyword evidence="3" id="KW-1003">Cell membrane</keyword>
<evidence type="ECO:0000256" key="13">
    <source>
        <dbReference type="ARBA" id="ARBA00023209"/>
    </source>
</evidence>
<dbReference type="GO" id="GO:0008654">
    <property type="term" value="P:phospholipid biosynthetic process"/>
    <property type="evidence" value="ECO:0007669"/>
    <property type="project" value="UniProtKB-KW"/>
</dbReference>
<dbReference type="GO" id="GO:0046872">
    <property type="term" value="F:metal ion binding"/>
    <property type="evidence" value="ECO:0007669"/>
    <property type="project" value="UniProtKB-KW"/>
</dbReference>
<dbReference type="PATRIC" id="fig|1462.6.peg.641"/>
<dbReference type="Pfam" id="PF01219">
    <property type="entry name" value="DAGK_prokar"/>
    <property type="match status" value="1"/>
</dbReference>
<name>A0A0D8BXR1_GEOKU</name>
<evidence type="ECO:0000256" key="3">
    <source>
        <dbReference type="ARBA" id="ARBA00022475"/>
    </source>
</evidence>
<keyword evidence="7 17" id="KW-0547">Nucleotide-binding</keyword>
<dbReference type="PANTHER" id="PTHR34299:SF1">
    <property type="entry name" value="DIACYLGLYCEROL KINASE"/>
    <property type="match status" value="1"/>
</dbReference>
<protein>
    <submittedName>
        <fullName evidence="20">Prokaryotic diacylglycerol kinase family protein</fullName>
    </submittedName>
</protein>
<evidence type="ECO:0000256" key="12">
    <source>
        <dbReference type="ARBA" id="ARBA00023136"/>
    </source>
</evidence>
<keyword evidence="11" id="KW-0443">Lipid metabolism</keyword>
<evidence type="ECO:0000256" key="16">
    <source>
        <dbReference type="PIRSR" id="PIRSR600829-2"/>
    </source>
</evidence>
<feature type="binding site" evidence="17">
    <location>
        <position position="72"/>
    </location>
    <ligand>
        <name>ATP</name>
        <dbReference type="ChEBI" id="CHEBI:30616"/>
    </ligand>
</feature>
<dbReference type="PANTHER" id="PTHR34299">
    <property type="entry name" value="DIACYLGLYCEROL KINASE"/>
    <property type="match status" value="1"/>
</dbReference>
<evidence type="ECO:0000313" key="20">
    <source>
        <dbReference type="EMBL" id="KJE28968.1"/>
    </source>
</evidence>
<feature type="binding site" evidence="17">
    <location>
        <begin position="90"/>
        <end position="91"/>
    </location>
    <ligand>
        <name>ATP</name>
        <dbReference type="ChEBI" id="CHEBI:30616"/>
    </ligand>
</feature>
<comment type="similarity">
    <text evidence="2">Belongs to the bacterial diacylglycerol kinase family.</text>
</comment>
<dbReference type="EMBL" id="JYBP01000003">
    <property type="protein sequence ID" value="KJE28968.1"/>
    <property type="molecule type" value="Genomic_DNA"/>
</dbReference>
<keyword evidence="5" id="KW-0808">Transferase</keyword>
<evidence type="ECO:0000256" key="7">
    <source>
        <dbReference type="ARBA" id="ARBA00022741"/>
    </source>
</evidence>
<keyword evidence="4" id="KW-0444">Lipid biosynthesis</keyword>
<evidence type="ECO:0000256" key="4">
    <source>
        <dbReference type="ARBA" id="ARBA00022516"/>
    </source>
</evidence>
<keyword evidence="13" id="KW-0594">Phospholipid biosynthesis</keyword>
<feature type="binding site" evidence="18">
    <location>
        <position position="72"/>
    </location>
    <ligand>
        <name>a divalent metal cation</name>
        <dbReference type="ChEBI" id="CHEBI:60240"/>
    </ligand>
</feature>